<dbReference type="AlphaFoldDB" id="A0A9Q0M9F6"/>
<dbReference type="Proteomes" id="UP001142055">
    <property type="component" value="Chromosome 1"/>
</dbReference>
<dbReference type="EMBL" id="JAPWDV010000001">
    <property type="protein sequence ID" value="KAJ6221527.1"/>
    <property type="molecule type" value="Genomic_DNA"/>
</dbReference>
<sequence length="91" mass="10205">MAQFGGRGFGGMRRGGFGEWVDLAEEVSVEWVDLVEEASVEWVEEVSVEWVDLAEEVLVEWGDSVEEDSVEWVDSAVEVFVANHQIMKLDG</sequence>
<keyword evidence="2" id="KW-1185">Reference proteome</keyword>
<protein>
    <submittedName>
        <fullName evidence="1">Uncharacterized protein</fullName>
    </submittedName>
</protein>
<evidence type="ECO:0000313" key="2">
    <source>
        <dbReference type="Proteomes" id="UP001142055"/>
    </source>
</evidence>
<gene>
    <name evidence="1" type="ORF">RDWZM_000072</name>
</gene>
<accession>A0A9Q0M9F6</accession>
<comment type="caution">
    <text evidence="1">The sequence shown here is derived from an EMBL/GenBank/DDBJ whole genome shotgun (WGS) entry which is preliminary data.</text>
</comment>
<proteinExistence type="predicted"/>
<organism evidence="1 2">
    <name type="scientific">Blomia tropicalis</name>
    <name type="common">Mite</name>
    <dbReference type="NCBI Taxonomy" id="40697"/>
    <lineage>
        <taxon>Eukaryota</taxon>
        <taxon>Metazoa</taxon>
        <taxon>Ecdysozoa</taxon>
        <taxon>Arthropoda</taxon>
        <taxon>Chelicerata</taxon>
        <taxon>Arachnida</taxon>
        <taxon>Acari</taxon>
        <taxon>Acariformes</taxon>
        <taxon>Sarcoptiformes</taxon>
        <taxon>Astigmata</taxon>
        <taxon>Glycyphagoidea</taxon>
        <taxon>Echimyopodidae</taxon>
        <taxon>Blomia</taxon>
    </lineage>
</organism>
<evidence type="ECO:0000313" key="1">
    <source>
        <dbReference type="EMBL" id="KAJ6221527.1"/>
    </source>
</evidence>
<name>A0A9Q0M9F6_BLOTA</name>
<reference evidence="1" key="1">
    <citation type="submission" date="2022-12" db="EMBL/GenBank/DDBJ databases">
        <title>Genome assemblies of Blomia tropicalis.</title>
        <authorList>
            <person name="Cui Y."/>
        </authorList>
    </citation>
    <scope>NUCLEOTIDE SEQUENCE</scope>
    <source>
        <tissue evidence="1">Adult mites</tissue>
    </source>
</reference>